<evidence type="ECO:0000256" key="1">
    <source>
        <dbReference type="ARBA" id="ARBA00022741"/>
    </source>
</evidence>
<organism evidence="3">
    <name type="scientific">Eutreptiella gymnastica</name>
    <dbReference type="NCBI Taxonomy" id="73025"/>
    <lineage>
        <taxon>Eukaryota</taxon>
        <taxon>Discoba</taxon>
        <taxon>Euglenozoa</taxon>
        <taxon>Euglenida</taxon>
        <taxon>Spirocuta</taxon>
        <taxon>Euglenophyceae</taxon>
        <taxon>Eutreptiales</taxon>
        <taxon>Eutreptiaceae</taxon>
        <taxon>Eutreptiella</taxon>
    </lineage>
</organism>
<protein>
    <submittedName>
        <fullName evidence="3">Uncharacterized protein</fullName>
    </submittedName>
</protein>
<dbReference type="GO" id="GO:0005525">
    <property type="term" value="F:GTP binding"/>
    <property type="evidence" value="ECO:0007669"/>
    <property type="project" value="UniProtKB-KW"/>
</dbReference>
<keyword evidence="2" id="KW-0342">GTP-binding</keyword>
<dbReference type="SUPFAM" id="SSF52540">
    <property type="entry name" value="P-loop containing nucleoside triphosphate hydrolases"/>
    <property type="match status" value="1"/>
</dbReference>
<dbReference type="PANTHER" id="PTHR24073">
    <property type="entry name" value="DRAB5-RELATED"/>
    <property type="match status" value="1"/>
</dbReference>
<evidence type="ECO:0000256" key="2">
    <source>
        <dbReference type="ARBA" id="ARBA00023134"/>
    </source>
</evidence>
<sequence length="203" mass="22802">MEKVKILVLGPERSGKTAIVNHVSGFKETTSDYKPTVALRIVEYEASGLNFNKSANPSIANRYSGGTSKASVELWDVSGHVRYQSCWPAIMKDANGILFVVNPEMKNCEKELENWHKSFVGPTRIRDACLLCFGHRQGTQNKSTMPQQKPKLPKQFAKIKFCETSLEYGSDDFKADLDRLVENIVITRREAEENQILDGSSTQ</sequence>
<proteinExistence type="predicted"/>
<evidence type="ECO:0000313" key="3">
    <source>
        <dbReference type="EMBL" id="CAD9024630.1"/>
    </source>
</evidence>
<reference evidence="3" key="1">
    <citation type="submission" date="2021-01" db="EMBL/GenBank/DDBJ databases">
        <authorList>
            <person name="Corre E."/>
            <person name="Pelletier E."/>
            <person name="Niang G."/>
            <person name="Scheremetjew M."/>
            <person name="Finn R."/>
            <person name="Kale V."/>
            <person name="Holt S."/>
            <person name="Cochrane G."/>
            <person name="Meng A."/>
            <person name="Brown T."/>
            <person name="Cohen L."/>
        </authorList>
    </citation>
    <scope>NUCLEOTIDE SEQUENCE</scope>
    <source>
        <strain evidence="3">NIES-381</strain>
    </source>
</reference>
<gene>
    <name evidence="3" type="ORF">EGYM00392_LOCUS35755</name>
</gene>
<dbReference type="AlphaFoldDB" id="A0A7S1IVR6"/>
<dbReference type="Gene3D" id="3.40.50.300">
    <property type="entry name" value="P-loop containing nucleotide triphosphate hydrolases"/>
    <property type="match status" value="1"/>
</dbReference>
<name>A0A7S1IVR6_9EUGL</name>
<dbReference type="EMBL" id="HBGA01095778">
    <property type="protein sequence ID" value="CAD9024630.1"/>
    <property type="molecule type" value="Transcribed_RNA"/>
</dbReference>
<dbReference type="InterPro" id="IPR027417">
    <property type="entry name" value="P-loop_NTPase"/>
</dbReference>
<dbReference type="Pfam" id="PF08477">
    <property type="entry name" value="Roc"/>
    <property type="match status" value="1"/>
</dbReference>
<accession>A0A7S1IVR6</accession>
<keyword evidence="1" id="KW-0547">Nucleotide-binding</keyword>